<proteinExistence type="predicted"/>
<reference evidence="5 6" key="1">
    <citation type="submission" date="2018-09" db="EMBL/GenBank/DDBJ databases">
        <title>Genome sequencing of strain 2DFW10M-5.</title>
        <authorList>
            <person name="Heo J."/>
            <person name="Kim S.-J."/>
            <person name="Kwon S.-W."/>
        </authorList>
    </citation>
    <scope>NUCLEOTIDE SEQUENCE [LARGE SCALE GENOMIC DNA]</scope>
    <source>
        <strain evidence="5 6">2DFW10M-5</strain>
    </source>
</reference>
<evidence type="ECO:0000313" key="5">
    <source>
        <dbReference type="EMBL" id="AYG03493.1"/>
    </source>
</evidence>
<dbReference type="PANTHER" id="PTHR44688:SF16">
    <property type="entry name" value="DNA-BINDING TRANSCRIPTIONAL ACTIVATOR DEVR_DOSR"/>
    <property type="match status" value="1"/>
</dbReference>
<dbReference type="InterPro" id="IPR036388">
    <property type="entry name" value="WH-like_DNA-bd_sf"/>
</dbReference>
<dbReference type="PROSITE" id="PS00622">
    <property type="entry name" value="HTH_LUXR_1"/>
    <property type="match status" value="1"/>
</dbReference>
<keyword evidence="3" id="KW-0804">Transcription</keyword>
<dbReference type="AlphaFoldDB" id="A0A387BI43"/>
<dbReference type="OrthoDB" id="9815744at2"/>
<dbReference type="EMBL" id="CP032624">
    <property type="protein sequence ID" value="AYG03493.1"/>
    <property type="molecule type" value="Genomic_DNA"/>
</dbReference>
<keyword evidence="2" id="KW-0238">DNA-binding</keyword>
<dbReference type="PRINTS" id="PR00038">
    <property type="entry name" value="HTHLUXR"/>
</dbReference>
<protein>
    <submittedName>
        <fullName evidence="5">LuxR family transcriptional regulator</fullName>
    </submittedName>
</protein>
<dbReference type="GO" id="GO:0006355">
    <property type="term" value="P:regulation of DNA-templated transcription"/>
    <property type="evidence" value="ECO:0007669"/>
    <property type="project" value="InterPro"/>
</dbReference>
<evidence type="ECO:0000256" key="2">
    <source>
        <dbReference type="ARBA" id="ARBA00023125"/>
    </source>
</evidence>
<dbReference type="CDD" id="cd06170">
    <property type="entry name" value="LuxR_C_like"/>
    <property type="match status" value="1"/>
</dbReference>
<dbReference type="SMART" id="SM00421">
    <property type="entry name" value="HTH_LUXR"/>
    <property type="match status" value="1"/>
</dbReference>
<evidence type="ECO:0000256" key="3">
    <source>
        <dbReference type="ARBA" id="ARBA00023163"/>
    </source>
</evidence>
<dbReference type="PANTHER" id="PTHR44688">
    <property type="entry name" value="DNA-BINDING TRANSCRIPTIONAL ACTIVATOR DEVR_DOSR"/>
    <property type="match status" value="1"/>
</dbReference>
<dbReference type="SUPFAM" id="SSF46894">
    <property type="entry name" value="C-terminal effector domain of the bipartite response regulators"/>
    <property type="match status" value="1"/>
</dbReference>
<organism evidence="5 6">
    <name type="scientific">Gryllotalpicola protaetiae</name>
    <dbReference type="NCBI Taxonomy" id="2419771"/>
    <lineage>
        <taxon>Bacteria</taxon>
        <taxon>Bacillati</taxon>
        <taxon>Actinomycetota</taxon>
        <taxon>Actinomycetes</taxon>
        <taxon>Micrococcales</taxon>
        <taxon>Microbacteriaceae</taxon>
        <taxon>Gryllotalpicola</taxon>
    </lineage>
</organism>
<name>A0A387BI43_9MICO</name>
<dbReference type="InterPro" id="IPR016032">
    <property type="entry name" value="Sig_transdc_resp-reg_C-effctor"/>
</dbReference>
<dbReference type="Gene3D" id="1.10.10.10">
    <property type="entry name" value="Winged helix-like DNA-binding domain superfamily/Winged helix DNA-binding domain"/>
    <property type="match status" value="1"/>
</dbReference>
<evidence type="ECO:0000313" key="6">
    <source>
        <dbReference type="Proteomes" id="UP000275069"/>
    </source>
</evidence>
<accession>A0A387BI43</accession>
<dbReference type="InterPro" id="IPR000792">
    <property type="entry name" value="Tscrpt_reg_LuxR_C"/>
</dbReference>
<evidence type="ECO:0000256" key="1">
    <source>
        <dbReference type="ARBA" id="ARBA00023015"/>
    </source>
</evidence>
<sequence length="374" mass="40985">MQQSLVAERTRGDIEVLARAGLELEVFLSEAVDSLARAVPHVAACVGTHDPATHLLTSARKFGDLADNNDHDGVFGQIEYDSDETTTFRALFEAGRTGVAMDLATQGEVERSVRMGRLMKPIYGYYDELRMLYREGRTFWGSISIFRGPDDPTFSADDLEFIESLSGFFARGVRGGILTRIADSTPPADAGPAVIVIDASDEIAQLSPGAAARLEQLRSVDHFADPMGVLLALVGTARRQLRGEVTPAPRIRVRAADGMWLLLHASPLPGFGDRAGDVVITIEEARPPEIVELVVSAFDLTPRERDVTQLVLRGVDTKEIAQALHVSAYTVQDHLKAIFEKLDVRSRRELIARVYFDQYEPRIGQPLAATGNFA</sequence>
<dbReference type="RefSeq" id="WP_120789025.1">
    <property type="nucleotide sequence ID" value="NZ_CP032624.1"/>
</dbReference>
<dbReference type="Pfam" id="PF00196">
    <property type="entry name" value="GerE"/>
    <property type="match status" value="1"/>
</dbReference>
<keyword evidence="6" id="KW-1185">Reference proteome</keyword>
<keyword evidence="1" id="KW-0805">Transcription regulation</keyword>
<evidence type="ECO:0000259" key="4">
    <source>
        <dbReference type="PROSITE" id="PS50043"/>
    </source>
</evidence>
<dbReference type="Proteomes" id="UP000275069">
    <property type="component" value="Chromosome"/>
</dbReference>
<dbReference type="GO" id="GO:0003677">
    <property type="term" value="F:DNA binding"/>
    <property type="evidence" value="ECO:0007669"/>
    <property type="project" value="UniProtKB-KW"/>
</dbReference>
<feature type="domain" description="HTH luxR-type" evidence="4">
    <location>
        <begin position="293"/>
        <end position="359"/>
    </location>
</feature>
<dbReference type="KEGG" id="gry:D7I44_08065"/>
<gene>
    <name evidence="5" type="ORF">D7I44_08065</name>
</gene>
<dbReference type="PROSITE" id="PS50043">
    <property type="entry name" value="HTH_LUXR_2"/>
    <property type="match status" value="1"/>
</dbReference>